<gene>
    <name evidence="1" type="ORF">NSJP_1266</name>
</gene>
<reference evidence="1 2" key="1">
    <citation type="submission" date="2017-03" db="EMBL/GenBank/DDBJ databases">
        <authorList>
            <person name="Afonso C.L."/>
            <person name="Miller P.J."/>
            <person name="Scott M.A."/>
            <person name="Spackman E."/>
            <person name="Goraichik I."/>
            <person name="Dimitrov K.M."/>
            <person name="Suarez D.L."/>
            <person name="Swayne D.E."/>
        </authorList>
    </citation>
    <scope>NUCLEOTIDE SEQUENCE [LARGE SCALE GENOMIC DNA]</scope>
    <source>
        <strain evidence="1">Genome sequencing of Nitrospira japonica strain NJ11</strain>
    </source>
</reference>
<sequence>MNYEFKLANDVVLQVKPGSKTQTFNWGLRNEKQT</sequence>
<evidence type="ECO:0000313" key="1">
    <source>
        <dbReference type="EMBL" id="SLM47438.1"/>
    </source>
</evidence>
<dbReference type="AlphaFoldDB" id="A0A1W1I359"/>
<proteinExistence type="predicted"/>
<organism evidence="1 2">
    <name type="scientific">Nitrospira japonica</name>
    <dbReference type="NCBI Taxonomy" id="1325564"/>
    <lineage>
        <taxon>Bacteria</taxon>
        <taxon>Pseudomonadati</taxon>
        <taxon>Nitrospirota</taxon>
        <taxon>Nitrospiria</taxon>
        <taxon>Nitrospirales</taxon>
        <taxon>Nitrospiraceae</taxon>
        <taxon>Nitrospira</taxon>
    </lineage>
</organism>
<dbReference type="STRING" id="1325564.NSJP_1266"/>
<dbReference type="EMBL" id="LT828648">
    <property type="protein sequence ID" value="SLM47438.1"/>
    <property type="molecule type" value="Genomic_DNA"/>
</dbReference>
<dbReference type="KEGG" id="nja:NSJP_1266"/>
<keyword evidence="2" id="KW-1185">Reference proteome</keyword>
<evidence type="ECO:0000313" key="2">
    <source>
        <dbReference type="Proteomes" id="UP000192042"/>
    </source>
</evidence>
<dbReference type="Proteomes" id="UP000192042">
    <property type="component" value="Chromosome I"/>
</dbReference>
<protein>
    <submittedName>
        <fullName evidence="1">Uncharacterized protein</fullName>
    </submittedName>
</protein>
<name>A0A1W1I359_9BACT</name>
<accession>A0A1W1I359</accession>